<proteinExistence type="predicted"/>
<evidence type="ECO:0000313" key="2">
    <source>
        <dbReference type="Proteomes" id="UP001060085"/>
    </source>
</evidence>
<dbReference type="Proteomes" id="UP001060085">
    <property type="component" value="Linkage Group LG01"/>
</dbReference>
<evidence type="ECO:0000313" key="1">
    <source>
        <dbReference type="EMBL" id="KAI5682778.1"/>
    </source>
</evidence>
<dbReference type="EMBL" id="CM044701">
    <property type="protein sequence ID" value="KAI5682778.1"/>
    <property type="molecule type" value="Genomic_DNA"/>
</dbReference>
<keyword evidence="2" id="KW-1185">Reference proteome</keyword>
<protein>
    <submittedName>
        <fullName evidence="1">Uncharacterized protein</fullName>
    </submittedName>
</protein>
<sequence length="647" mass="72031">MLVDSKHFLRQELPGISFFHSKECQVSNRLTWKLLRSPAFVHSFDLGLKRWDSQVIIRQQGFSYCKMSSQIMETAISNLINEENSAARRLSPAYETAMEALSSLITGKKRGEKSNIGGKYGKLVRMSIYVKILGLEEHLTSLKVIHVAGTKGKGSTCAFCEAIMRECGFRTGLFTSPHLIDVRERFRLNGLDITEDKFLLYFWDCWNQLKENLPDDLPMPPLFQFLTVLAFKIFVNEKVDVAIIEVGLGGRNDSTNVIKEPVVCGITSLGMDHMEVLGDTLAEIASHKAGILKPQVPAFTVWQPSEAMDVLCERANELMVPLEVVAPLDCRKFNGVKLSLSGDHQYSNAGLAVSLCKSWLKTSGNWEKLFRHKLDSLEDSLPEPFLMGLSTARLSGRAEIVYDSSLNHSNFPMSNGNPCGDLVFYLDGAHSPESIEACGRWFSSAVKDDKNSTGSFPCQRIAGVNEVWGNGYLKNGTTDPDKISKQILLFNCMDVRDPHVLLPQLVSTCAATGTRFSKAIFVPSISTYNKVTSGASSVPSDLPAKDLTWQFNLQSIWEKLIHGKDYAEKSVNGVNPECFPHKGFLHEDVSNCKPADGHFACSMVVSSLPLTIRWLRDCARENPRIRIQVLVTGSLHLVGDVLKLMRR</sequence>
<reference evidence="2" key="1">
    <citation type="journal article" date="2023" name="Nat. Plants">
        <title>Single-cell RNA sequencing provides a high-resolution roadmap for understanding the multicellular compartmentation of specialized metabolism.</title>
        <authorList>
            <person name="Sun S."/>
            <person name="Shen X."/>
            <person name="Li Y."/>
            <person name="Li Y."/>
            <person name="Wang S."/>
            <person name="Li R."/>
            <person name="Zhang H."/>
            <person name="Shen G."/>
            <person name="Guo B."/>
            <person name="Wei J."/>
            <person name="Xu J."/>
            <person name="St-Pierre B."/>
            <person name="Chen S."/>
            <person name="Sun C."/>
        </authorList>
    </citation>
    <scope>NUCLEOTIDE SEQUENCE [LARGE SCALE GENOMIC DNA]</scope>
</reference>
<name>A0ACC0CCT6_CATRO</name>
<gene>
    <name evidence="1" type="ORF">M9H77_04006</name>
</gene>
<organism evidence="1 2">
    <name type="scientific">Catharanthus roseus</name>
    <name type="common">Madagascar periwinkle</name>
    <name type="synonym">Vinca rosea</name>
    <dbReference type="NCBI Taxonomy" id="4058"/>
    <lineage>
        <taxon>Eukaryota</taxon>
        <taxon>Viridiplantae</taxon>
        <taxon>Streptophyta</taxon>
        <taxon>Embryophyta</taxon>
        <taxon>Tracheophyta</taxon>
        <taxon>Spermatophyta</taxon>
        <taxon>Magnoliopsida</taxon>
        <taxon>eudicotyledons</taxon>
        <taxon>Gunneridae</taxon>
        <taxon>Pentapetalae</taxon>
        <taxon>asterids</taxon>
        <taxon>lamiids</taxon>
        <taxon>Gentianales</taxon>
        <taxon>Apocynaceae</taxon>
        <taxon>Rauvolfioideae</taxon>
        <taxon>Vinceae</taxon>
        <taxon>Catharanthinae</taxon>
        <taxon>Catharanthus</taxon>
    </lineage>
</organism>
<comment type="caution">
    <text evidence="1">The sequence shown here is derived from an EMBL/GenBank/DDBJ whole genome shotgun (WGS) entry which is preliminary data.</text>
</comment>
<accession>A0ACC0CCT6</accession>